<dbReference type="InterPro" id="IPR050397">
    <property type="entry name" value="Env_Response_Regulators"/>
</dbReference>
<dbReference type="InterPro" id="IPR012318">
    <property type="entry name" value="HTH_CRP"/>
</dbReference>
<dbReference type="InterPro" id="IPR000595">
    <property type="entry name" value="cNMP-bd_dom"/>
</dbReference>
<dbReference type="Pfam" id="PF00027">
    <property type="entry name" value="cNMP_binding"/>
    <property type="match status" value="1"/>
</dbReference>
<protein>
    <submittedName>
        <fullName evidence="6">CarD family transcriptional regulator</fullName>
    </submittedName>
</protein>
<keyword evidence="1" id="KW-0805">Transcription regulation</keyword>
<dbReference type="PROSITE" id="PS50042">
    <property type="entry name" value="CNMP_BINDING_3"/>
    <property type="match status" value="1"/>
</dbReference>
<dbReference type="SUPFAM" id="SSF46785">
    <property type="entry name" value="Winged helix' DNA-binding domain"/>
    <property type="match status" value="1"/>
</dbReference>
<evidence type="ECO:0000256" key="4">
    <source>
        <dbReference type="SAM" id="MobiDB-lite"/>
    </source>
</evidence>
<dbReference type="GO" id="GO:0005829">
    <property type="term" value="C:cytosol"/>
    <property type="evidence" value="ECO:0007669"/>
    <property type="project" value="TreeGrafter"/>
</dbReference>
<feature type="region of interest" description="Disordered" evidence="4">
    <location>
        <begin position="1"/>
        <end position="31"/>
    </location>
</feature>
<dbReference type="Proteomes" id="UP000248614">
    <property type="component" value="Unassembled WGS sequence"/>
</dbReference>
<dbReference type="EMBL" id="QFNF01000014">
    <property type="protein sequence ID" value="PZO78131.1"/>
    <property type="molecule type" value="Genomic_DNA"/>
</dbReference>
<dbReference type="PANTHER" id="PTHR24567:SF74">
    <property type="entry name" value="HTH-TYPE TRANSCRIPTIONAL REGULATOR ARCR"/>
    <property type="match status" value="1"/>
</dbReference>
<keyword evidence="3" id="KW-0804">Transcription</keyword>
<dbReference type="PANTHER" id="PTHR24567">
    <property type="entry name" value="CRP FAMILY TRANSCRIPTIONAL REGULATORY PROTEIN"/>
    <property type="match status" value="1"/>
</dbReference>
<proteinExistence type="predicted"/>
<dbReference type="SMART" id="SM00100">
    <property type="entry name" value="cNMP"/>
    <property type="match status" value="1"/>
</dbReference>
<feature type="domain" description="Cyclic nucleotide-binding" evidence="5">
    <location>
        <begin position="65"/>
        <end position="152"/>
    </location>
</feature>
<dbReference type="AlphaFoldDB" id="A0A2W5B597"/>
<dbReference type="InterPro" id="IPR036390">
    <property type="entry name" value="WH_DNA-bd_sf"/>
</dbReference>
<dbReference type="CDD" id="cd00038">
    <property type="entry name" value="CAP_ED"/>
    <property type="match status" value="1"/>
</dbReference>
<comment type="caution">
    <text evidence="6">The sequence shown here is derived from an EMBL/GenBank/DDBJ whole genome shotgun (WGS) entry which is preliminary data.</text>
</comment>
<sequence length="292" mass="32286">MQGAGKRQSRSHGHGGPIRSPSGTLPPRFEFPLHPKPWNTLPMMVVPRETDGMKPECPTGEGNRLLAALEPQDRALLEPLLERISLEVGDTLLTAGGPIDHVYFLEGGIAAVLEVIDGERLHAVGLLGSDGYVGWPVLLGDDRSPHDVVLRAEPGTALRIPVDRLLEAVDKSESLQAALLRFVQVFLIQMGRTVVSALSHPVERRLARWILLYHDRVRGDEIAMTHEEFRLMLAVRRSSITDALHKLEETLAIRSLRGRVIVRNREKLLEMAAMTYGPAEEAYTRLVGPPVA</sequence>
<evidence type="ECO:0000256" key="2">
    <source>
        <dbReference type="ARBA" id="ARBA00023125"/>
    </source>
</evidence>
<evidence type="ECO:0000256" key="1">
    <source>
        <dbReference type="ARBA" id="ARBA00023015"/>
    </source>
</evidence>
<dbReference type="GO" id="GO:0003677">
    <property type="term" value="F:DNA binding"/>
    <property type="evidence" value="ECO:0007669"/>
    <property type="project" value="UniProtKB-KW"/>
</dbReference>
<name>A0A2W5B597_9SPHN</name>
<dbReference type="GO" id="GO:0003700">
    <property type="term" value="F:DNA-binding transcription factor activity"/>
    <property type="evidence" value="ECO:0007669"/>
    <property type="project" value="TreeGrafter"/>
</dbReference>
<dbReference type="Gene3D" id="1.10.10.10">
    <property type="entry name" value="Winged helix-like DNA-binding domain superfamily/Winged helix DNA-binding domain"/>
    <property type="match status" value="1"/>
</dbReference>
<evidence type="ECO:0000313" key="7">
    <source>
        <dbReference type="Proteomes" id="UP000248614"/>
    </source>
</evidence>
<keyword evidence="2" id="KW-0238">DNA-binding</keyword>
<dbReference type="InterPro" id="IPR014710">
    <property type="entry name" value="RmlC-like_jellyroll"/>
</dbReference>
<organism evidence="6 7">
    <name type="scientific">Sphingomonas hengshuiensis</name>
    <dbReference type="NCBI Taxonomy" id="1609977"/>
    <lineage>
        <taxon>Bacteria</taxon>
        <taxon>Pseudomonadati</taxon>
        <taxon>Pseudomonadota</taxon>
        <taxon>Alphaproteobacteria</taxon>
        <taxon>Sphingomonadales</taxon>
        <taxon>Sphingomonadaceae</taxon>
        <taxon>Sphingomonas</taxon>
    </lineage>
</organism>
<gene>
    <name evidence="6" type="ORF">DI632_07405</name>
</gene>
<dbReference type="Gene3D" id="2.60.120.10">
    <property type="entry name" value="Jelly Rolls"/>
    <property type="match status" value="1"/>
</dbReference>
<accession>A0A2W5B597</accession>
<dbReference type="InterPro" id="IPR018490">
    <property type="entry name" value="cNMP-bd_dom_sf"/>
</dbReference>
<dbReference type="SUPFAM" id="SSF51206">
    <property type="entry name" value="cAMP-binding domain-like"/>
    <property type="match status" value="1"/>
</dbReference>
<evidence type="ECO:0000313" key="6">
    <source>
        <dbReference type="EMBL" id="PZO78131.1"/>
    </source>
</evidence>
<dbReference type="Pfam" id="PF13545">
    <property type="entry name" value="HTH_Crp_2"/>
    <property type="match status" value="1"/>
</dbReference>
<reference evidence="6 7" key="1">
    <citation type="submission" date="2017-08" db="EMBL/GenBank/DDBJ databases">
        <title>Infants hospitalized years apart are colonized by the same room-sourced microbial strains.</title>
        <authorList>
            <person name="Brooks B."/>
            <person name="Olm M.R."/>
            <person name="Firek B.A."/>
            <person name="Baker R."/>
            <person name="Thomas B.C."/>
            <person name="Morowitz M.J."/>
            <person name="Banfield J.F."/>
        </authorList>
    </citation>
    <scope>NUCLEOTIDE SEQUENCE [LARGE SCALE GENOMIC DNA]</scope>
    <source>
        <strain evidence="6">S2_018_000_R3_110</strain>
    </source>
</reference>
<evidence type="ECO:0000256" key="3">
    <source>
        <dbReference type="ARBA" id="ARBA00023163"/>
    </source>
</evidence>
<dbReference type="InterPro" id="IPR036388">
    <property type="entry name" value="WH-like_DNA-bd_sf"/>
</dbReference>
<evidence type="ECO:0000259" key="5">
    <source>
        <dbReference type="PROSITE" id="PS50042"/>
    </source>
</evidence>